<dbReference type="InterPro" id="IPR013099">
    <property type="entry name" value="K_chnl_dom"/>
</dbReference>
<evidence type="ECO:0000256" key="1">
    <source>
        <dbReference type="SAM" id="Phobius"/>
    </source>
</evidence>
<name>A0AAU9ECP0_9BACT</name>
<feature type="transmembrane region" description="Helical" evidence="1">
    <location>
        <begin position="54"/>
        <end position="71"/>
    </location>
</feature>
<dbReference type="Proteomes" id="UP001366166">
    <property type="component" value="Chromosome"/>
</dbReference>
<feature type="transmembrane region" description="Helical" evidence="1">
    <location>
        <begin position="213"/>
        <end position="233"/>
    </location>
</feature>
<keyword evidence="1" id="KW-0472">Membrane</keyword>
<sequence>MRKKDQSGPVVAPFHHRHKLPWFKSRHIWLFGTLMLYLLIVPLIEQIMPKSKSILDLFIVFVLVAAAYTVIDRKRTFFIALFLFVAGLVLLMGEFYWQTKRALIAGSVCYVGFMAIVIFAIVKEVLTQKEVSFDTIAGALNGYLLMGLMWGFAYQAVEASWSGSFHIPAQLLETVRSSLYAYDLPALFYFSFVTITTTGYGDITPLTPIAGQLAITESVVGQFYMVVLVARLVSLHTMKSKS</sequence>
<dbReference type="SUPFAM" id="SSF81324">
    <property type="entry name" value="Voltage-gated potassium channels"/>
    <property type="match status" value="1"/>
</dbReference>
<dbReference type="Gene3D" id="1.10.287.70">
    <property type="match status" value="1"/>
</dbReference>
<dbReference type="AlphaFoldDB" id="A0AAU9ECP0"/>
<feature type="transmembrane region" description="Helical" evidence="1">
    <location>
        <begin position="77"/>
        <end position="96"/>
    </location>
</feature>
<organism evidence="3 4">
    <name type="scientific">Desulfoferula mesophila</name>
    <dbReference type="NCBI Taxonomy" id="3058419"/>
    <lineage>
        <taxon>Bacteria</taxon>
        <taxon>Pseudomonadati</taxon>
        <taxon>Thermodesulfobacteriota</taxon>
        <taxon>Desulfarculia</taxon>
        <taxon>Desulfarculales</taxon>
        <taxon>Desulfarculaceae</taxon>
        <taxon>Desulfoferula</taxon>
    </lineage>
</organism>
<keyword evidence="1" id="KW-1133">Transmembrane helix</keyword>
<dbReference type="RefSeq" id="WP_338606515.1">
    <property type="nucleotide sequence ID" value="NZ_AP028679.1"/>
</dbReference>
<gene>
    <name evidence="3" type="ORF">FAK_19090</name>
</gene>
<feature type="transmembrane region" description="Helical" evidence="1">
    <location>
        <begin position="28"/>
        <end position="47"/>
    </location>
</feature>
<keyword evidence="1" id="KW-0812">Transmembrane</keyword>
<dbReference type="EMBL" id="AP028679">
    <property type="protein sequence ID" value="BEQ14843.1"/>
    <property type="molecule type" value="Genomic_DNA"/>
</dbReference>
<feature type="transmembrane region" description="Helical" evidence="1">
    <location>
        <begin position="142"/>
        <end position="167"/>
    </location>
</feature>
<evidence type="ECO:0000313" key="3">
    <source>
        <dbReference type="EMBL" id="BEQ14843.1"/>
    </source>
</evidence>
<dbReference type="Pfam" id="PF07885">
    <property type="entry name" value="Ion_trans_2"/>
    <property type="match status" value="1"/>
</dbReference>
<keyword evidence="4" id="KW-1185">Reference proteome</keyword>
<dbReference type="KEGG" id="dmp:FAK_19090"/>
<accession>A0AAU9ECP0</accession>
<feature type="transmembrane region" description="Helical" evidence="1">
    <location>
        <begin position="103"/>
        <end position="122"/>
    </location>
</feature>
<evidence type="ECO:0000313" key="4">
    <source>
        <dbReference type="Proteomes" id="UP001366166"/>
    </source>
</evidence>
<protein>
    <recommendedName>
        <fullName evidence="2">Potassium channel domain-containing protein</fullName>
    </recommendedName>
</protein>
<reference evidence="4" key="1">
    <citation type="journal article" date="2023" name="Arch. Microbiol.">
        <title>Desulfoferula mesophilus gen. nov. sp. nov., a mesophilic sulfate-reducing bacterium isolated from a brackish lake sediment.</title>
        <authorList>
            <person name="Watanabe T."/>
            <person name="Yabe T."/>
            <person name="Tsuji J.M."/>
            <person name="Fukui M."/>
        </authorList>
    </citation>
    <scope>NUCLEOTIDE SEQUENCE [LARGE SCALE GENOMIC DNA]</scope>
    <source>
        <strain evidence="4">12FAK</strain>
    </source>
</reference>
<proteinExistence type="predicted"/>
<feature type="domain" description="Potassium channel" evidence="2">
    <location>
        <begin position="183"/>
        <end position="234"/>
    </location>
</feature>
<evidence type="ECO:0000259" key="2">
    <source>
        <dbReference type="Pfam" id="PF07885"/>
    </source>
</evidence>